<accession>A0A2W5PZ34</accession>
<name>A0A2W5PZ34_RHOSU</name>
<keyword evidence="3" id="KW-0808">Transferase</keyword>
<dbReference type="AlphaFoldDB" id="A0A2W5PZ34"/>
<dbReference type="EMBL" id="QFPW01000005">
    <property type="protein sequence ID" value="PZQ50197.1"/>
    <property type="molecule type" value="Genomic_DNA"/>
</dbReference>
<keyword evidence="2" id="KW-0460">Magnesium</keyword>
<evidence type="ECO:0000256" key="1">
    <source>
        <dbReference type="ARBA" id="ARBA00022723"/>
    </source>
</evidence>
<dbReference type="InterPro" id="IPR029063">
    <property type="entry name" value="SAM-dependent_MTases_sf"/>
</dbReference>
<dbReference type="PANTHER" id="PTHR31009">
    <property type="entry name" value="S-ADENOSYL-L-METHIONINE:CARBOXYL METHYLTRANSFERASE FAMILY PROTEIN"/>
    <property type="match status" value="1"/>
</dbReference>
<dbReference type="Gene3D" id="1.10.1200.270">
    <property type="entry name" value="Methyltransferase, alpha-helical capping domain"/>
    <property type="match status" value="1"/>
</dbReference>
<gene>
    <name evidence="3" type="ORF">DI556_08390</name>
</gene>
<dbReference type="Proteomes" id="UP000249185">
    <property type="component" value="Unassembled WGS sequence"/>
</dbReference>
<dbReference type="GO" id="GO:0046872">
    <property type="term" value="F:metal ion binding"/>
    <property type="evidence" value="ECO:0007669"/>
    <property type="project" value="UniProtKB-KW"/>
</dbReference>
<keyword evidence="1" id="KW-0479">Metal-binding</keyword>
<dbReference type="InterPro" id="IPR042086">
    <property type="entry name" value="MeTrfase_capping"/>
</dbReference>
<evidence type="ECO:0000313" key="4">
    <source>
        <dbReference type="Proteomes" id="UP000249185"/>
    </source>
</evidence>
<dbReference type="SUPFAM" id="SSF53335">
    <property type="entry name" value="S-adenosyl-L-methionine-dependent methyltransferases"/>
    <property type="match status" value="1"/>
</dbReference>
<sequence>MAGGGDYNRASEVQAAGSSPALPLFRTAAERAPLGAPDRPLVIADYGASEGRNSMGPIGAAIGVLRRRAGASREIAVAHTDLPENDFTTLATLLATDPASYLRGATGVFPAMVGRSFYEQILPSGSVTLGWSAWAAQWLSRVPGPIPDQIQVAFSRDAATRKLYATRAAEDWRDFLTHRAAELVPGGRLVVLTMALDDTGDFGYRPLLEAMYATLGELVAEGLVTRAEAAAMAIPTVGRSRADLLAPFGAGGAFAGLRVELAEVFAGEDLIWADFERDGDAQTWARRWTDFSRASVFPTLASRIEGPDAAARRAAFTEALAAGMTRRVSLAPARMNIPLARLLILRE</sequence>
<protein>
    <submittedName>
        <fullName evidence="3">SAM-dependent methyltransferase</fullName>
    </submittedName>
</protein>
<dbReference type="Pfam" id="PF03492">
    <property type="entry name" value="Methyltransf_7"/>
    <property type="match status" value="1"/>
</dbReference>
<reference evidence="3 4" key="1">
    <citation type="submission" date="2017-08" db="EMBL/GenBank/DDBJ databases">
        <title>Infants hospitalized years apart are colonized by the same room-sourced microbial strains.</title>
        <authorList>
            <person name="Brooks B."/>
            <person name="Olm M.R."/>
            <person name="Firek B.A."/>
            <person name="Baker R."/>
            <person name="Thomas B.C."/>
            <person name="Morowitz M.J."/>
            <person name="Banfield J.F."/>
        </authorList>
    </citation>
    <scope>NUCLEOTIDE SEQUENCE [LARGE SCALE GENOMIC DNA]</scope>
    <source>
        <strain evidence="3">S2_005_002_R2_34</strain>
    </source>
</reference>
<dbReference type="Gene3D" id="3.40.50.150">
    <property type="entry name" value="Vaccinia Virus protein VP39"/>
    <property type="match status" value="1"/>
</dbReference>
<proteinExistence type="predicted"/>
<evidence type="ECO:0000256" key="2">
    <source>
        <dbReference type="ARBA" id="ARBA00022842"/>
    </source>
</evidence>
<keyword evidence="3" id="KW-0489">Methyltransferase</keyword>
<organism evidence="3 4">
    <name type="scientific">Rhodovulum sulfidophilum</name>
    <name type="common">Rhodobacter sulfidophilus</name>
    <dbReference type="NCBI Taxonomy" id="35806"/>
    <lineage>
        <taxon>Bacteria</taxon>
        <taxon>Pseudomonadati</taxon>
        <taxon>Pseudomonadota</taxon>
        <taxon>Alphaproteobacteria</taxon>
        <taxon>Rhodobacterales</taxon>
        <taxon>Paracoccaceae</taxon>
        <taxon>Rhodovulum</taxon>
    </lineage>
</organism>
<dbReference type="GO" id="GO:0032259">
    <property type="term" value="P:methylation"/>
    <property type="evidence" value="ECO:0007669"/>
    <property type="project" value="UniProtKB-KW"/>
</dbReference>
<dbReference type="InterPro" id="IPR005299">
    <property type="entry name" value="MeTrfase_7"/>
</dbReference>
<dbReference type="GO" id="GO:0008168">
    <property type="term" value="F:methyltransferase activity"/>
    <property type="evidence" value="ECO:0007669"/>
    <property type="project" value="UniProtKB-KW"/>
</dbReference>
<evidence type="ECO:0000313" key="3">
    <source>
        <dbReference type="EMBL" id="PZQ50197.1"/>
    </source>
</evidence>
<comment type="caution">
    <text evidence="3">The sequence shown here is derived from an EMBL/GenBank/DDBJ whole genome shotgun (WGS) entry which is preliminary data.</text>
</comment>